<dbReference type="GO" id="GO:0051087">
    <property type="term" value="F:protein-folding chaperone binding"/>
    <property type="evidence" value="ECO:0007669"/>
    <property type="project" value="InterPro"/>
</dbReference>
<accession>A0A3G5ADV5</accession>
<dbReference type="InterPro" id="IPR008978">
    <property type="entry name" value="HSP20-like_chaperone"/>
</dbReference>
<dbReference type="InterPro" id="IPR007699">
    <property type="entry name" value="SGS_dom"/>
</dbReference>
<dbReference type="CDD" id="cd06466">
    <property type="entry name" value="p23_CS_SGT1_like"/>
    <property type="match status" value="1"/>
</dbReference>
<dbReference type="EMBL" id="MK072408">
    <property type="protein sequence ID" value="AYV84451.1"/>
    <property type="molecule type" value="Genomic_DNA"/>
</dbReference>
<gene>
    <name evidence="3" type="ORF">Hyperionvirus26_6</name>
</gene>
<feature type="domain" description="SGS" evidence="1">
    <location>
        <begin position="184"/>
        <end position="264"/>
    </location>
</feature>
<sequence>MSAAKLPWGDILEASDKVIAFSPMDHMAFYVKAIALYHLGDFVKCSELLDMCEKIEKGAHIDVLRKALPKVEEKPAVVRESWFQSVGTVTITLYAKNVRKDRCKIIFDHREVSVKMVLADGSSYGKAWKLFGVIDTKASGYDLSPCKLEIVMQKGVEVNWKSLEENVGDVAVVRDNVVRDVRPIFPTSSKHGAKDWDGMNVKNKAEADEEEHNLNPLEFELKSAYAEGDDDTRRAVMKSYTESGGKALSFSWGEAKNKDYKKIE</sequence>
<dbReference type="PANTHER" id="PTHR45862">
    <property type="entry name" value="PROTEIN SGT1 HOMOLOG"/>
    <property type="match status" value="1"/>
</dbReference>
<feature type="domain" description="CS" evidence="2">
    <location>
        <begin position="75"/>
        <end position="164"/>
    </location>
</feature>
<dbReference type="InterPro" id="IPR044563">
    <property type="entry name" value="Sgt1-like"/>
</dbReference>
<dbReference type="InterPro" id="IPR007052">
    <property type="entry name" value="CS_dom"/>
</dbReference>
<dbReference type="PROSITE" id="PS51048">
    <property type="entry name" value="SGS"/>
    <property type="match status" value="1"/>
</dbReference>
<organism evidence="3">
    <name type="scientific">Hyperionvirus sp</name>
    <dbReference type="NCBI Taxonomy" id="2487770"/>
    <lineage>
        <taxon>Viruses</taxon>
        <taxon>Varidnaviria</taxon>
        <taxon>Bamfordvirae</taxon>
        <taxon>Nucleocytoviricota</taxon>
        <taxon>Megaviricetes</taxon>
        <taxon>Imitervirales</taxon>
        <taxon>Mimiviridae</taxon>
        <taxon>Klosneuvirinae</taxon>
    </lineage>
</organism>
<name>A0A3G5ADV5_9VIRU</name>
<dbReference type="SUPFAM" id="SSF49764">
    <property type="entry name" value="HSP20-like chaperones"/>
    <property type="match status" value="1"/>
</dbReference>
<dbReference type="Gene3D" id="2.60.40.790">
    <property type="match status" value="1"/>
</dbReference>
<evidence type="ECO:0000313" key="3">
    <source>
        <dbReference type="EMBL" id="AYV84451.1"/>
    </source>
</evidence>
<proteinExistence type="predicted"/>
<evidence type="ECO:0000259" key="2">
    <source>
        <dbReference type="PROSITE" id="PS51203"/>
    </source>
</evidence>
<dbReference type="PROSITE" id="PS51203">
    <property type="entry name" value="CS"/>
    <property type="match status" value="1"/>
</dbReference>
<protein>
    <submittedName>
        <fullName evidence="3">CS-domain-containing protein</fullName>
    </submittedName>
</protein>
<evidence type="ECO:0000259" key="1">
    <source>
        <dbReference type="PROSITE" id="PS51048"/>
    </source>
</evidence>
<dbReference type="Pfam" id="PF05002">
    <property type="entry name" value="SGS"/>
    <property type="match status" value="1"/>
</dbReference>
<reference evidence="3" key="1">
    <citation type="submission" date="2018-10" db="EMBL/GenBank/DDBJ databases">
        <title>Hidden diversity of soil giant viruses.</title>
        <authorList>
            <person name="Schulz F."/>
            <person name="Alteio L."/>
            <person name="Goudeau D."/>
            <person name="Ryan E.M."/>
            <person name="Malmstrom R.R."/>
            <person name="Blanchard J."/>
            <person name="Woyke T."/>
        </authorList>
    </citation>
    <scope>NUCLEOTIDE SEQUENCE</scope>
    <source>
        <strain evidence="3">HYV1</strain>
    </source>
</reference>
<dbReference type="Pfam" id="PF04969">
    <property type="entry name" value="CS"/>
    <property type="match status" value="1"/>
</dbReference>